<evidence type="ECO:0000256" key="1">
    <source>
        <dbReference type="ARBA" id="ARBA00006484"/>
    </source>
</evidence>
<dbReference type="RefSeq" id="XP_040665365.1">
    <property type="nucleotide sequence ID" value="XM_040814404.1"/>
</dbReference>
<gene>
    <name evidence="4" type="ORF">ASPVEDRAFT_50989</name>
</gene>
<dbReference type="OrthoDB" id="542013at2759"/>
<dbReference type="GeneID" id="63729915"/>
<comment type="similarity">
    <text evidence="1">Belongs to the short-chain dehydrogenases/reductases (SDR) family.</text>
</comment>
<dbReference type="PRINTS" id="PR00081">
    <property type="entry name" value="GDHRDH"/>
</dbReference>
<dbReference type="EMBL" id="KV878127">
    <property type="protein sequence ID" value="OJI99602.1"/>
    <property type="molecule type" value="Genomic_DNA"/>
</dbReference>
<dbReference type="InterPro" id="IPR002347">
    <property type="entry name" value="SDR_fam"/>
</dbReference>
<dbReference type="InterPro" id="IPR036291">
    <property type="entry name" value="NAD(P)-bd_dom_sf"/>
</dbReference>
<evidence type="ECO:0000313" key="4">
    <source>
        <dbReference type="EMBL" id="OJI99602.1"/>
    </source>
</evidence>
<dbReference type="GO" id="GO:0016491">
    <property type="term" value="F:oxidoreductase activity"/>
    <property type="evidence" value="ECO:0007669"/>
    <property type="project" value="UniProtKB-KW"/>
</dbReference>
<keyword evidence="2" id="KW-0521">NADP</keyword>
<dbReference type="SUPFAM" id="SSF51735">
    <property type="entry name" value="NAD(P)-binding Rossmann-fold domains"/>
    <property type="match status" value="1"/>
</dbReference>
<sequence length="336" mass="37561">MMKLTQPRVNPLSPGIDLAGKTAIVTGASQGMGFEITKQLLQLRISTVILAVRNVAKGKACAERLRRDHRIRSNNPKAAIQVMQLDMDRYDSVQAFAKRVREEVPMVDLLILNAGIGLIKLERSPSEHERTTQVNYYSNVLLVAELLPHLQASAEKTGTPARISWVGSRRHLASSIEPRFSSSFFDDADTDKNVLAYLDKEESFLPYQRYSDSKLLCVLFMYTIAPRLDPNKVIINMMCPGMVNTSMSDVLPLHLRLVMNVIKAIRARSAESGAWIVLHSALVEGAKSHGRFLIDKTIVEKGPYIMSPAGQEVQERVWAGTMAEMRKLTTLPVEFQ</sequence>
<dbReference type="VEuPathDB" id="FungiDB:ASPVEDRAFT_50989"/>
<proteinExistence type="inferred from homology"/>
<evidence type="ECO:0000256" key="2">
    <source>
        <dbReference type="ARBA" id="ARBA00022857"/>
    </source>
</evidence>
<dbReference type="AlphaFoldDB" id="A0A1L9PDP3"/>
<keyword evidence="3" id="KW-0560">Oxidoreductase</keyword>
<dbReference type="Gene3D" id="3.40.50.720">
    <property type="entry name" value="NAD(P)-binding Rossmann-like Domain"/>
    <property type="match status" value="1"/>
</dbReference>
<protein>
    <submittedName>
        <fullName evidence="4">Uncharacterized protein</fullName>
    </submittedName>
</protein>
<name>A0A1L9PDP3_ASPVE</name>
<organism evidence="4 5">
    <name type="scientific">Aspergillus versicolor CBS 583.65</name>
    <dbReference type="NCBI Taxonomy" id="1036611"/>
    <lineage>
        <taxon>Eukaryota</taxon>
        <taxon>Fungi</taxon>
        <taxon>Dikarya</taxon>
        <taxon>Ascomycota</taxon>
        <taxon>Pezizomycotina</taxon>
        <taxon>Eurotiomycetes</taxon>
        <taxon>Eurotiomycetidae</taxon>
        <taxon>Eurotiales</taxon>
        <taxon>Aspergillaceae</taxon>
        <taxon>Aspergillus</taxon>
        <taxon>Aspergillus subgen. Nidulantes</taxon>
    </lineage>
</organism>
<dbReference type="PANTHER" id="PTHR24320:SF252">
    <property type="entry name" value="DEHYDROGENASE_REDUCTASE FAMILY PROTEIN, PUTATIVE (AFU_ORTHOLOGUE AFUA_3G08550)-RELATED"/>
    <property type="match status" value="1"/>
</dbReference>
<keyword evidence="5" id="KW-1185">Reference proteome</keyword>
<dbReference type="PANTHER" id="PTHR24320">
    <property type="entry name" value="RETINOL DEHYDROGENASE"/>
    <property type="match status" value="1"/>
</dbReference>
<accession>A0A1L9PDP3</accession>
<dbReference type="Pfam" id="PF00106">
    <property type="entry name" value="adh_short"/>
    <property type="match status" value="1"/>
</dbReference>
<reference evidence="5" key="1">
    <citation type="journal article" date="2017" name="Genome Biol.">
        <title>Comparative genomics reveals high biological diversity and specific adaptations in the industrially and medically important fungal genus Aspergillus.</title>
        <authorList>
            <person name="de Vries R.P."/>
            <person name="Riley R."/>
            <person name="Wiebenga A."/>
            <person name="Aguilar-Osorio G."/>
            <person name="Amillis S."/>
            <person name="Uchima C.A."/>
            <person name="Anderluh G."/>
            <person name="Asadollahi M."/>
            <person name="Askin M."/>
            <person name="Barry K."/>
            <person name="Battaglia E."/>
            <person name="Bayram O."/>
            <person name="Benocci T."/>
            <person name="Braus-Stromeyer S.A."/>
            <person name="Caldana C."/>
            <person name="Canovas D."/>
            <person name="Cerqueira G.C."/>
            <person name="Chen F."/>
            <person name="Chen W."/>
            <person name="Choi C."/>
            <person name="Clum A."/>
            <person name="Dos Santos R.A."/>
            <person name="Damasio A.R."/>
            <person name="Diallinas G."/>
            <person name="Emri T."/>
            <person name="Fekete E."/>
            <person name="Flipphi M."/>
            <person name="Freyberg S."/>
            <person name="Gallo A."/>
            <person name="Gournas C."/>
            <person name="Habgood R."/>
            <person name="Hainaut M."/>
            <person name="Harispe M.L."/>
            <person name="Henrissat B."/>
            <person name="Hilden K.S."/>
            <person name="Hope R."/>
            <person name="Hossain A."/>
            <person name="Karabika E."/>
            <person name="Karaffa L."/>
            <person name="Karanyi Z."/>
            <person name="Krasevec N."/>
            <person name="Kuo A."/>
            <person name="Kusch H."/>
            <person name="LaButti K."/>
            <person name="Lagendijk E.L."/>
            <person name="Lapidus A."/>
            <person name="Levasseur A."/>
            <person name="Lindquist E."/>
            <person name="Lipzen A."/>
            <person name="Logrieco A.F."/>
            <person name="MacCabe A."/>
            <person name="Maekelae M.R."/>
            <person name="Malavazi I."/>
            <person name="Melin P."/>
            <person name="Meyer V."/>
            <person name="Mielnichuk N."/>
            <person name="Miskei M."/>
            <person name="Molnar A.P."/>
            <person name="Mule G."/>
            <person name="Ngan C.Y."/>
            <person name="Orejas M."/>
            <person name="Orosz E."/>
            <person name="Ouedraogo J.P."/>
            <person name="Overkamp K.M."/>
            <person name="Park H.-S."/>
            <person name="Perrone G."/>
            <person name="Piumi F."/>
            <person name="Punt P.J."/>
            <person name="Ram A.F."/>
            <person name="Ramon A."/>
            <person name="Rauscher S."/>
            <person name="Record E."/>
            <person name="Riano-Pachon D.M."/>
            <person name="Robert V."/>
            <person name="Roehrig J."/>
            <person name="Ruller R."/>
            <person name="Salamov A."/>
            <person name="Salih N.S."/>
            <person name="Samson R.A."/>
            <person name="Sandor E."/>
            <person name="Sanguinetti M."/>
            <person name="Schuetze T."/>
            <person name="Sepcic K."/>
            <person name="Shelest E."/>
            <person name="Sherlock G."/>
            <person name="Sophianopoulou V."/>
            <person name="Squina F.M."/>
            <person name="Sun H."/>
            <person name="Susca A."/>
            <person name="Todd R.B."/>
            <person name="Tsang A."/>
            <person name="Unkles S.E."/>
            <person name="van de Wiele N."/>
            <person name="van Rossen-Uffink D."/>
            <person name="Oliveira J.V."/>
            <person name="Vesth T.C."/>
            <person name="Visser J."/>
            <person name="Yu J.-H."/>
            <person name="Zhou M."/>
            <person name="Andersen M.R."/>
            <person name="Archer D.B."/>
            <person name="Baker S.E."/>
            <person name="Benoit I."/>
            <person name="Brakhage A.A."/>
            <person name="Braus G.H."/>
            <person name="Fischer R."/>
            <person name="Frisvad J.C."/>
            <person name="Goldman G.H."/>
            <person name="Houbraken J."/>
            <person name="Oakley B."/>
            <person name="Pocsi I."/>
            <person name="Scazzocchio C."/>
            <person name="Seiboth B."/>
            <person name="vanKuyk P.A."/>
            <person name="Wortman J."/>
            <person name="Dyer P.S."/>
            <person name="Grigoriev I.V."/>
        </authorList>
    </citation>
    <scope>NUCLEOTIDE SEQUENCE [LARGE SCALE GENOMIC DNA]</scope>
    <source>
        <strain evidence="5">CBS 583.65</strain>
    </source>
</reference>
<dbReference type="Proteomes" id="UP000184073">
    <property type="component" value="Unassembled WGS sequence"/>
</dbReference>
<evidence type="ECO:0000256" key="3">
    <source>
        <dbReference type="ARBA" id="ARBA00023002"/>
    </source>
</evidence>
<evidence type="ECO:0000313" key="5">
    <source>
        <dbReference type="Proteomes" id="UP000184073"/>
    </source>
</evidence>
<dbReference type="STRING" id="1036611.A0A1L9PDP3"/>